<dbReference type="InterPro" id="IPR029058">
    <property type="entry name" value="AB_hydrolase_fold"/>
</dbReference>
<gene>
    <name evidence="2" type="ORF">BP5796_06575</name>
</gene>
<organism evidence="2 3">
    <name type="scientific">Coleophoma crateriformis</name>
    <dbReference type="NCBI Taxonomy" id="565419"/>
    <lineage>
        <taxon>Eukaryota</taxon>
        <taxon>Fungi</taxon>
        <taxon>Dikarya</taxon>
        <taxon>Ascomycota</taxon>
        <taxon>Pezizomycotina</taxon>
        <taxon>Leotiomycetes</taxon>
        <taxon>Helotiales</taxon>
        <taxon>Dermateaceae</taxon>
        <taxon>Coleophoma</taxon>
    </lineage>
</organism>
<reference evidence="2 3" key="1">
    <citation type="journal article" date="2018" name="IMA Fungus">
        <title>IMA Genome-F 9: Draft genome sequence of Annulohypoxylon stygium, Aspergillus mulundensis, Berkeleyomyces basicola (syn. Thielaviopsis basicola), Ceratocystis smalleyi, two Cercospora beticola strains, Coleophoma cylindrospora, Fusarium fracticaudum, Phialophora cf. hyalina, and Morchella septimelata.</title>
        <authorList>
            <person name="Wingfield B.D."/>
            <person name="Bills G.F."/>
            <person name="Dong Y."/>
            <person name="Huang W."/>
            <person name="Nel W.J."/>
            <person name="Swalarsk-Parry B.S."/>
            <person name="Vaghefi N."/>
            <person name="Wilken P.M."/>
            <person name="An Z."/>
            <person name="de Beer Z.W."/>
            <person name="De Vos L."/>
            <person name="Chen L."/>
            <person name="Duong T.A."/>
            <person name="Gao Y."/>
            <person name="Hammerbacher A."/>
            <person name="Kikkert J.R."/>
            <person name="Li Y."/>
            <person name="Li H."/>
            <person name="Li K."/>
            <person name="Li Q."/>
            <person name="Liu X."/>
            <person name="Ma X."/>
            <person name="Naidoo K."/>
            <person name="Pethybridge S.J."/>
            <person name="Sun J."/>
            <person name="Steenkamp E.T."/>
            <person name="van der Nest M.A."/>
            <person name="van Wyk S."/>
            <person name="Wingfield M.J."/>
            <person name="Xiong C."/>
            <person name="Yue Q."/>
            <person name="Zhang X."/>
        </authorList>
    </citation>
    <scope>NUCLEOTIDE SEQUENCE [LARGE SCALE GENOMIC DNA]</scope>
    <source>
        <strain evidence="2 3">BP5796</strain>
    </source>
</reference>
<evidence type="ECO:0000313" key="2">
    <source>
        <dbReference type="EMBL" id="RDW75754.1"/>
    </source>
</evidence>
<keyword evidence="3" id="KW-1185">Reference proteome</keyword>
<accession>A0A3D8RPD4</accession>
<dbReference type="OrthoDB" id="408373at2759"/>
<dbReference type="PANTHER" id="PTHR43798">
    <property type="entry name" value="MONOACYLGLYCEROL LIPASE"/>
    <property type="match status" value="1"/>
</dbReference>
<dbReference type="PRINTS" id="PR00111">
    <property type="entry name" value="ABHYDROLASE"/>
</dbReference>
<dbReference type="AlphaFoldDB" id="A0A3D8RPD4"/>
<evidence type="ECO:0000259" key="1">
    <source>
        <dbReference type="Pfam" id="PF00561"/>
    </source>
</evidence>
<protein>
    <recommendedName>
        <fullName evidence="1">AB hydrolase-1 domain-containing protein</fullName>
    </recommendedName>
</protein>
<dbReference type="EMBL" id="PDLN01000009">
    <property type="protein sequence ID" value="RDW75754.1"/>
    <property type="molecule type" value="Genomic_DNA"/>
</dbReference>
<dbReference type="Pfam" id="PF00561">
    <property type="entry name" value="Abhydrolase_1"/>
    <property type="match status" value="1"/>
</dbReference>
<feature type="domain" description="AB hydrolase-1" evidence="1">
    <location>
        <begin position="99"/>
        <end position="366"/>
    </location>
</feature>
<sequence length="384" mass="42453">METLSRALHLEQNVTIDLVSAVVGIIFTAGAIKATQLVIRNKQEKILRSPKDLILPKLTAAEQELLPYPPDSLPGGRDVDSPYGSMRVFEFGPEDGRKVLLIHGITTPCIALGAVAQGMADRGCRVMLFDLWGRGYSDSPDLPHDDRLFSTQILLALTSSPLAWTGEGRKFSIIAYSLGGCVATSFTAHSPNLVESLVLLCPTGLIRSRHLGRQRRVMLAADYVPEWIMEKFVKKTLQKPMYSNENKDDGKEAGVEEVARAELEEEEPTTEYPISKKYPHLTVMGAVQWHLQQHPGFVRSFMSSVRYAPITGQDATWKKLALREDKTLIIAGTTDPIIIADEIKEDAERALGDKLEWILLPGAHDIPVVDSEAVCGHIAKFWGC</sequence>
<proteinExistence type="predicted"/>
<name>A0A3D8RPD4_9HELO</name>
<dbReference type="SUPFAM" id="SSF53474">
    <property type="entry name" value="alpha/beta-Hydrolases"/>
    <property type="match status" value="1"/>
</dbReference>
<dbReference type="InterPro" id="IPR050266">
    <property type="entry name" value="AB_hydrolase_sf"/>
</dbReference>
<dbReference type="Proteomes" id="UP000256328">
    <property type="component" value="Unassembled WGS sequence"/>
</dbReference>
<evidence type="ECO:0000313" key="3">
    <source>
        <dbReference type="Proteomes" id="UP000256328"/>
    </source>
</evidence>
<comment type="caution">
    <text evidence="2">The sequence shown here is derived from an EMBL/GenBank/DDBJ whole genome shotgun (WGS) entry which is preliminary data.</text>
</comment>
<dbReference type="Gene3D" id="3.40.50.1820">
    <property type="entry name" value="alpha/beta hydrolase"/>
    <property type="match status" value="1"/>
</dbReference>
<dbReference type="InterPro" id="IPR000073">
    <property type="entry name" value="AB_hydrolase_1"/>
</dbReference>